<dbReference type="PROSITE" id="PS00061">
    <property type="entry name" value="ADH_SHORT"/>
    <property type="match status" value="1"/>
</dbReference>
<evidence type="ECO:0000256" key="2">
    <source>
        <dbReference type="ARBA" id="ARBA00023002"/>
    </source>
</evidence>
<dbReference type="EMBL" id="FPKU01000001">
    <property type="protein sequence ID" value="SFZ82580.1"/>
    <property type="molecule type" value="Genomic_DNA"/>
</dbReference>
<keyword evidence="2" id="KW-0560">Oxidoreductase</keyword>
<dbReference type="InterPro" id="IPR036291">
    <property type="entry name" value="NAD(P)-bd_dom_sf"/>
</dbReference>
<comment type="similarity">
    <text evidence="1">Belongs to the short-chain dehydrogenases/reductases (SDR) family.</text>
</comment>
<accession>A0A1K2HV82</accession>
<keyword evidence="4" id="KW-1185">Reference proteome</keyword>
<evidence type="ECO:0000256" key="1">
    <source>
        <dbReference type="ARBA" id="ARBA00006484"/>
    </source>
</evidence>
<dbReference type="AlphaFoldDB" id="A0A1K2HV82"/>
<gene>
    <name evidence="3" type="ORF">SAMN02983003_1158</name>
</gene>
<dbReference type="PANTHER" id="PTHR24321">
    <property type="entry name" value="DEHYDROGENASES, SHORT CHAIN"/>
    <property type="match status" value="1"/>
</dbReference>
<organism evidence="3 4">
    <name type="scientific">Devosia enhydra</name>
    <dbReference type="NCBI Taxonomy" id="665118"/>
    <lineage>
        <taxon>Bacteria</taxon>
        <taxon>Pseudomonadati</taxon>
        <taxon>Pseudomonadota</taxon>
        <taxon>Alphaproteobacteria</taxon>
        <taxon>Hyphomicrobiales</taxon>
        <taxon>Devosiaceae</taxon>
        <taxon>Devosia</taxon>
    </lineage>
</organism>
<dbReference type="SUPFAM" id="SSF51735">
    <property type="entry name" value="NAD(P)-binding Rossmann-fold domains"/>
    <property type="match status" value="1"/>
</dbReference>
<dbReference type="NCBIfam" id="NF005559">
    <property type="entry name" value="PRK07231.1"/>
    <property type="match status" value="1"/>
</dbReference>
<reference evidence="3 4" key="1">
    <citation type="submission" date="2016-11" db="EMBL/GenBank/DDBJ databases">
        <authorList>
            <person name="Jaros S."/>
            <person name="Januszkiewicz K."/>
            <person name="Wedrychowicz H."/>
        </authorList>
    </citation>
    <scope>NUCLEOTIDE SEQUENCE [LARGE SCALE GENOMIC DNA]</scope>
    <source>
        <strain evidence="3 4">ATCC 23634</strain>
    </source>
</reference>
<sequence>MGQGPDIRFESELTMKSRPFGRLDLGIEMQKRLDGMVAIVTGGADGMGRATALLFAREGARVVVGDVDTAGGASLEAEAKAAGGEISFLRCDVSVEADVAGLVAHAETRFGKLDTIFNNAGIEQPVTPSDQVSEALFERVIDVNLKGTFFGCKHALPALLRNGGGTIVNNSSVSAFANVGGNLSYAASKGGIMSMTRVIAIEYATRNIRCNAINPGVIDTGMNRRNLDLAADPAQLEQKWRSITPMGRMGTGDEIGEAVLFLASKQSSFITGIGLLIDGGRVAT</sequence>
<dbReference type="STRING" id="665118.SAMN02983003_1158"/>
<proteinExistence type="inferred from homology"/>
<dbReference type="FunFam" id="3.40.50.720:FF:000084">
    <property type="entry name" value="Short-chain dehydrogenase reductase"/>
    <property type="match status" value="1"/>
</dbReference>
<protein>
    <submittedName>
        <fullName evidence="3">NAD(P)-dependent dehydrogenase, short-chain alcohol dehydrogenase family</fullName>
    </submittedName>
</protein>
<dbReference type="GO" id="GO:0016491">
    <property type="term" value="F:oxidoreductase activity"/>
    <property type="evidence" value="ECO:0007669"/>
    <property type="project" value="UniProtKB-KW"/>
</dbReference>
<dbReference type="CDD" id="cd05233">
    <property type="entry name" value="SDR_c"/>
    <property type="match status" value="1"/>
</dbReference>
<dbReference type="InterPro" id="IPR002347">
    <property type="entry name" value="SDR_fam"/>
</dbReference>
<dbReference type="Proteomes" id="UP000183447">
    <property type="component" value="Unassembled WGS sequence"/>
</dbReference>
<dbReference type="PRINTS" id="PR00081">
    <property type="entry name" value="GDHRDH"/>
</dbReference>
<evidence type="ECO:0000313" key="3">
    <source>
        <dbReference type="EMBL" id="SFZ82580.1"/>
    </source>
</evidence>
<evidence type="ECO:0000313" key="4">
    <source>
        <dbReference type="Proteomes" id="UP000183447"/>
    </source>
</evidence>
<dbReference type="PANTHER" id="PTHR24321:SF8">
    <property type="entry name" value="ESTRADIOL 17-BETA-DEHYDROGENASE 8-RELATED"/>
    <property type="match status" value="1"/>
</dbReference>
<name>A0A1K2HV82_9HYPH</name>
<dbReference type="PRINTS" id="PR00080">
    <property type="entry name" value="SDRFAMILY"/>
</dbReference>
<dbReference type="InterPro" id="IPR020904">
    <property type="entry name" value="Sc_DH/Rdtase_CS"/>
</dbReference>
<dbReference type="Gene3D" id="3.40.50.720">
    <property type="entry name" value="NAD(P)-binding Rossmann-like Domain"/>
    <property type="match status" value="1"/>
</dbReference>
<dbReference type="Pfam" id="PF13561">
    <property type="entry name" value="adh_short_C2"/>
    <property type="match status" value="1"/>
</dbReference>